<feature type="compositionally biased region" description="Basic and acidic residues" evidence="3">
    <location>
        <begin position="245"/>
        <end position="256"/>
    </location>
</feature>
<feature type="region of interest" description="Disordered" evidence="3">
    <location>
        <begin position="187"/>
        <end position="228"/>
    </location>
</feature>
<feature type="domain" description="Protein kinase" evidence="4">
    <location>
        <begin position="405"/>
        <end position="724"/>
    </location>
</feature>
<feature type="region of interest" description="Disordered" evidence="3">
    <location>
        <begin position="242"/>
        <end position="319"/>
    </location>
</feature>
<protein>
    <submittedName>
        <fullName evidence="5">Protein kinase domain-containing protein</fullName>
    </submittedName>
</protein>
<dbReference type="InterPro" id="IPR000719">
    <property type="entry name" value="Prot_kinase_dom"/>
</dbReference>
<dbReference type="PROSITE" id="PS50011">
    <property type="entry name" value="PROTEIN_KINASE_DOM"/>
    <property type="match status" value="1"/>
</dbReference>
<proteinExistence type="predicted"/>
<feature type="compositionally biased region" description="Low complexity" evidence="3">
    <location>
        <begin position="794"/>
        <end position="818"/>
    </location>
</feature>
<feature type="region of interest" description="Disordered" evidence="3">
    <location>
        <begin position="794"/>
        <end position="841"/>
    </location>
</feature>
<evidence type="ECO:0000256" key="1">
    <source>
        <dbReference type="ARBA" id="ARBA00022741"/>
    </source>
</evidence>
<name>A0A443N8N3_9MAGN</name>
<evidence type="ECO:0000313" key="5">
    <source>
        <dbReference type="EMBL" id="RWR74836.1"/>
    </source>
</evidence>
<dbReference type="GO" id="GO:0004672">
    <property type="term" value="F:protein kinase activity"/>
    <property type="evidence" value="ECO:0007669"/>
    <property type="project" value="InterPro"/>
</dbReference>
<dbReference type="Proteomes" id="UP000283530">
    <property type="component" value="Unassembled WGS sequence"/>
</dbReference>
<keyword evidence="5" id="KW-0808">Transferase</keyword>
<keyword evidence="1" id="KW-0547">Nucleotide-binding</keyword>
<dbReference type="OrthoDB" id="4062651at2759"/>
<keyword evidence="6" id="KW-1185">Reference proteome</keyword>
<evidence type="ECO:0000259" key="4">
    <source>
        <dbReference type="PROSITE" id="PS50011"/>
    </source>
</evidence>
<dbReference type="GO" id="GO:0005524">
    <property type="term" value="F:ATP binding"/>
    <property type="evidence" value="ECO:0007669"/>
    <property type="project" value="UniProtKB-KW"/>
</dbReference>
<dbReference type="FunFam" id="3.30.200.20:FF:000604">
    <property type="entry name" value="Proline-rich receptor-like protein kinase PERK8"/>
    <property type="match status" value="1"/>
</dbReference>
<organism evidence="5 6">
    <name type="scientific">Cinnamomum micranthum f. kanehirae</name>
    <dbReference type="NCBI Taxonomy" id="337451"/>
    <lineage>
        <taxon>Eukaryota</taxon>
        <taxon>Viridiplantae</taxon>
        <taxon>Streptophyta</taxon>
        <taxon>Embryophyta</taxon>
        <taxon>Tracheophyta</taxon>
        <taxon>Spermatophyta</taxon>
        <taxon>Magnoliopsida</taxon>
        <taxon>Magnoliidae</taxon>
        <taxon>Laurales</taxon>
        <taxon>Lauraceae</taxon>
        <taxon>Cinnamomum</taxon>
    </lineage>
</organism>
<reference evidence="5 6" key="1">
    <citation type="journal article" date="2019" name="Nat. Plants">
        <title>Stout camphor tree genome fills gaps in understanding of flowering plant genome evolution.</title>
        <authorList>
            <person name="Chaw S.M."/>
            <person name="Liu Y.C."/>
            <person name="Wu Y.W."/>
            <person name="Wang H.Y."/>
            <person name="Lin C.I."/>
            <person name="Wu C.S."/>
            <person name="Ke H.M."/>
            <person name="Chang L.Y."/>
            <person name="Hsu C.Y."/>
            <person name="Yang H.T."/>
            <person name="Sudianto E."/>
            <person name="Hsu M.H."/>
            <person name="Wu K.P."/>
            <person name="Wang L.N."/>
            <person name="Leebens-Mack J.H."/>
            <person name="Tsai I.J."/>
        </authorList>
    </citation>
    <scope>NUCLEOTIDE SEQUENCE [LARGE SCALE GENOMIC DNA]</scope>
    <source>
        <strain evidence="6">cv. Chaw 1501</strain>
        <tissue evidence="5">Young leaves</tissue>
    </source>
</reference>
<feature type="region of interest" description="Disordered" evidence="3">
    <location>
        <begin position="154"/>
        <end position="175"/>
    </location>
</feature>
<sequence length="841" mass="94744">MSETAQRVVVIQDASRDISSEALRGALHGLQLKPGDELTLLGVLHQVNTPMGYKSRIDSSLLGANRKVIYEARAKKIEEYRDSMELIQIRKMYEMHKVSFSIKVVATASPKNTALETAQKLGATWIILDRQMKKDKRYFLDKLSCGISRMKRDDSVEQLRGPKGTGTNTMPTVGSRNSLVTYHEMIPGTPDNSENKIPETSDTNHQRIPATSDAFENKMPGSPEDDDCFSLELFRTHVRSPLRNRSVDEPRNENEKAPQWSTTARSSLSKTTSSEHPHSLTPYPWNADASSTSSFNEATSTASFNEEESHTHTKRAVPDDGLLNTISAIQELDQGEDREILFQDPGQRQSCVDDYDFFNELTEWQPEERFEDSVCPDPDCLNERPKLGWKRDFTYEELEAATEKFSGENYISEGGFGSVYKGKLKNGLMIAVKQLKDASFQGEKQFKAEVHVLSMARHRNVVMLLGSCSQENHRLLVYEYVCNGSLEKHISRDSPITLSWVDRMKIALGAARGLNYLHGKSIIHRDMRPNNILVTHNYEPMLGDFGLARTQREGSDHSSDTRVVGTFGYVAPEYAESGKASTKTDVYSFGMVLLELITGRTPMDKTLNEQSLVGWVMISTFFHSFYQQPFVYCNSSKITVHDKERGKLIFLSLVLTYFQFSTSILQARPLLKEKKYPDLIDSRILDSHDVLQLFWMVRVAEKCLRQDPDKRLSMDKVVQALERIMKGETVTGFEDFSPAHSVSSMPEYSDSQADNEILAKGRLSPSESPTSGSRTEVSSISSWSQLSDAFSAASSTKTFSTRSSITSKSSEGSIPSDSKSYKKKRSKTRSQYQVLYGEMLN</sequence>
<accession>A0A443N8N3</accession>
<keyword evidence="2" id="KW-0067">ATP-binding</keyword>
<feature type="compositionally biased region" description="Polar residues" evidence="3">
    <location>
        <begin position="288"/>
        <end position="304"/>
    </location>
</feature>
<dbReference type="InterPro" id="IPR011009">
    <property type="entry name" value="Kinase-like_dom_sf"/>
</dbReference>
<dbReference type="Gene3D" id="3.40.50.620">
    <property type="entry name" value="HUPs"/>
    <property type="match status" value="1"/>
</dbReference>
<feature type="compositionally biased region" description="Basic and acidic residues" evidence="3">
    <location>
        <begin position="193"/>
        <end position="205"/>
    </location>
</feature>
<gene>
    <name evidence="5" type="ORF">CKAN_00318200</name>
</gene>
<dbReference type="AlphaFoldDB" id="A0A443N8N3"/>
<feature type="compositionally biased region" description="Polar residues" evidence="3">
    <location>
        <begin position="165"/>
        <end position="175"/>
    </location>
</feature>
<dbReference type="SUPFAM" id="SSF56112">
    <property type="entry name" value="Protein kinase-like (PK-like)"/>
    <property type="match status" value="1"/>
</dbReference>
<keyword evidence="5" id="KW-0418">Kinase</keyword>
<dbReference type="PANTHER" id="PTHR47989">
    <property type="entry name" value="OS01G0750732 PROTEIN"/>
    <property type="match status" value="1"/>
</dbReference>
<dbReference type="InterPro" id="IPR008266">
    <property type="entry name" value="Tyr_kinase_AS"/>
</dbReference>
<dbReference type="PANTHER" id="PTHR47989:SF8">
    <property type="entry name" value="INACTIVE PROTEIN KINASE SELMODRAFT_444075-LIKE"/>
    <property type="match status" value="1"/>
</dbReference>
<evidence type="ECO:0000256" key="2">
    <source>
        <dbReference type="ARBA" id="ARBA00022840"/>
    </source>
</evidence>
<dbReference type="Gene3D" id="3.30.200.20">
    <property type="entry name" value="Phosphorylase Kinase, domain 1"/>
    <property type="match status" value="1"/>
</dbReference>
<evidence type="ECO:0000256" key="3">
    <source>
        <dbReference type="SAM" id="MobiDB-lite"/>
    </source>
</evidence>
<dbReference type="PROSITE" id="PS00109">
    <property type="entry name" value="PROTEIN_KINASE_TYR"/>
    <property type="match status" value="1"/>
</dbReference>
<dbReference type="EMBL" id="QPKB01000001">
    <property type="protein sequence ID" value="RWR74836.1"/>
    <property type="molecule type" value="Genomic_DNA"/>
</dbReference>
<dbReference type="InterPro" id="IPR014729">
    <property type="entry name" value="Rossmann-like_a/b/a_fold"/>
</dbReference>
<dbReference type="Gene3D" id="1.10.510.10">
    <property type="entry name" value="Transferase(Phosphotransferase) domain 1"/>
    <property type="match status" value="1"/>
</dbReference>
<feature type="compositionally biased region" description="Polar residues" evidence="3">
    <location>
        <begin position="259"/>
        <end position="272"/>
    </location>
</feature>
<comment type="caution">
    <text evidence="5">The sequence shown here is derived from an EMBL/GenBank/DDBJ whole genome shotgun (WGS) entry which is preliminary data.</text>
</comment>
<dbReference type="Pfam" id="PF00069">
    <property type="entry name" value="Pkinase"/>
    <property type="match status" value="1"/>
</dbReference>
<evidence type="ECO:0000313" key="6">
    <source>
        <dbReference type="Proteomes" id="UP000283530"/>
    </source>
</evidence>
<dbReference type="STRING" id="337451.A0A443N8N3"/>